<dbReference type="AlphaFoldDB" id="A0A165DX74"/>
<feature type="compositionally biased region" description="Basic and acidic residues" evidence="5">
    <location>
        <begin position="102"/>
        <end position="116"/>
    </location>
</feature>
<protein>
    <submittedName>
        <fullName evidence="8">MFS general substrate transporter</fullName>
    </submittedName>
</protein>
<evidence type="ECO:0000256" key="5">
    <source>
        <dbReference type="SAM" id="MobiDB-lite"/>
    </source>
</evidence>
<keyword evidence="9" id="KW-1185">Reference proteome</keyword>
<feature type="transmembrane region" description="Helical" evidence="6">
    <location>
        <begin position="560"/>
        <end position="578"/>
    </location>
</feature>
<feature type="transmembrane region" description="Helical" evidence="6">
    <location>
        <begin position="185"/>
        <end position="204"/>
    </location>
</feature>
<evidence type="ECO:0000313" key="8">
    <source>
        <dbReference type="EMBL" id="KZT53725.1"/>
    </source>
</evidence>
<evidence type="ECO:0000256" key="3">
    <source>
        <dbReference type="ARBA" id="ARBA00022989"/>
    </source>
</evidence>
<name>A0A165DX74_9BASI</name>
<dbReference type="FunCoup" id="A0A165DX74">
    <property type="interactions" value="11"/>
</dbReference>
<dbReference type="FunFam" id="1.20.1250.20:FF:000011">
    <property type="entry name" value="MFS multidrug transporter, putative"/>
    <property type="match status" value="1"/>
</dbReference>
<dbReference type="InterPro" id="IPR036259">
    <property type="entry name" value="MFS_trans_sf"/>
</dbReference>
<dbReference type="PANTHER" id="PTHR23502">
    <property type="entry name" value="MAJOR FACILITATOR SUPERFAMILY"/>
    <property type="match status" value="1"/>
</dbReference>
<feature type="domain" description="Major facilitator superfamily (MFS) profile" evidence="7">
    <location>
        <begin position="147"/>
        <end position="583"/>
    </location>
</feature>
<feature type="transmembrane region" description="Helical" evidence="6">
    <location>
        <begin position="419"/>
        <end position="443"/>
    </location>
</feature>
<dbReference type="PANTHER" id="PTHR23502:SF23">
    <property type="entry name" value="FLUCONAZOLE RESISTANCE PROTEIN 1"/>
    <property type="match status" value="1"/>
</dbReference>
<keyword evidence="2 6" id="KW-0812">Transmembrane</keyword>
<feature type="transmembrane region" description="Helical" evidence="6">
    <location>
        <begin position="216"/>
        <end position="234"/>
    </location>
</feature>
<keyword evidence="3 6" id="KW-1133">Transmembrane helix</keyword>
<dbReference type="PROSITE" id="PS50850">
    <property type="entry name" value="MFS"/>
    <property type="match status" value="1"/>
</dbReference>
<comment type="subcellular location">
    <subcellularLocation>
        <location evidence="1">Membrane</location>
        <topology evidence="1">Multi-pass membrane protein</topology>
    </subcellularLocation>
</comment>
<dbReference type="SUPFAM" id="SSF103473">
    <property type="entry name" value="MFS general substrate transporter"/>
    <property type="match status" value="1"/>
</dbReference>
<evidence type="ECO:0000313" key="9">
    <source>
        <dbReference type="Proteomes" id="UP000076842"/>
    </source>
</evidence>
<dbReference type="CDD" id="cd17323">
    <property type="entry name" value="MFS_Tpo1_MDR_like"/>
    <property type="match status" value="1"/>
</dbReference>
<dbReference type="Gene3D" id="1.20.1250.20">
    <property type="entry name" value="MFS general substrate transporter like domains"/>
    <property type="match status" value="1"/>
</dbReference>
<dbReference type="GO" id="GO:0005886">
    <property type="term" value="C:plasma membrane"/>
    <property type="evidence" value="ECO:0007669"/>
    <property type="project" value="TreeGrafter"/>
</dbReference>
<organism evidence="8 9">
    <name type="scientific">Calocera cornea HHB12733</name>
    <dbReference type="NCBI Taxonomy" id="1353952"/>
    <lineage>
        <taxon>Eukaryota</taxon>
        <taxon>Fungi</taxon>
        <taxon>Dikarya</taxon>
        <taxon>Basidiomycota</taxon>
        <taxon>Agaricomycotina</taxon>
        <taxon>Dacrymycetes</taxon>
        <taxon>Dacrymycetales</taxon>
        <taxon>Dacrymycetaceae</taxon>
        <taxon>Calocera</taxon>
    </lineage>
</organism>
<dbReference type="InterPro" id="IPR020846">
    <property type="entry name" value="MFS_dom"/>
</dbReference>
<dbReference type="GO" id="GO:1990961">
    <property type="term" value="P:xenobiotic detoxification by transmembrane export across the plasma membrane"/>
    <property type="evidence" value="ECO:0007669"/>
    <property type="project" value="TreeGrafter"/>
</dbReference>
<evidence type="ECO:0000256" key="4">
    <source>
        <dbReference type="ARBA" id="ARBA00023136"/>
    </source>
</evidence>
<keyword evidence="4 6" id="KW-0472">Membrane</keyword>
<proteinExistence type="predicted"/>
<dbReference type="GO" id="GO:0015244">
    <property type="term" value="F:fluconazole transmembrane transporter activity"/>
    <property type="evidence" value="ECO:0007669"/>
    <property type="project" value="TreeGrafter"/>
</dbReference>
<feature type="transmembrane region" description="Helical" evidence="6">
    <location>
        <begin position="488"/>
        <end position="515"/>
    </location>
</feature>
<feature type="transmembrane region" description="Helical" evidence="6">
    <location>
        <begin position="240"/>
        <end position="260"/>
    </location>
</feature>
<feature type="transmembrane region" description="Helical" evidence="6">
    <location>
        <begin position="145"/>
        <end position="165"/>
    </location>
</feature>
<evidence type="ECO:0000256" key="2">
    <source>
        <dbReference type="ARBA" id="ARBA00022692"/>
    </source>
</evidence>
<feature type="region of interest" description="Disordered" evidence="5">
    <location>
        <begin position="32"/>
        <end position="116"/>
    </location>
</feature>
<sequence length="593" mass="64327">MSLFQETLAGQILHHGSRKRLFPYPEQQPGYVLPPHLLGGQAGDEARLKGHPAWEGPPAANRSLEPPREREGRESDASTLVEPPTGASGDATPPRTAGDGLEEVRLEDGTSDAEKEKIRARESLVDWYGPDDPANPMNWSTGRKVFVTALICLLTFSVYIGSAIYSPGIPDVSQEFGASSTTAALGLTLFVFGYGLGPMFLAPLSEIPSIGRNPPYLATLAIFVALQYPTALATNIHTLLALRFLAGFFGSPSLATGGATLSDMFGPAHRPYAIGIWGLAAVCGPVLGPLVGGFASEKLGWRWTIWPLAFLASATLIILCFTLPETSAHNILVRRARRLRALTGNKGLQSEGEREQASMTGREAVMTSFVRPFTLSIEPIVFFLNLYIALVYAILYTWFESFPLVFVDIYGFTPGTEGLAYLGIFVGAILTYALYCLYVRAYLEPAVLASLRSGRRPEPEDRLPPAFLGAFAIPLCLFWFGWTARADIPWIVPVIGSSFFSVGAFLLFNSVLNYLGDAYSRYAASVLAGNDLFRSYVGGAFPLFAGAMFAHLGVGGGNSLLGGLSIVMIPIPFVLYFYGPRIREWSKYADKDE</sequence>
<dbReference type="EMBL" id="KV424030">
    <property type="protein sequence ID" value="KZT53725.1"/>
    <property type="molecule type" value="Genomic_DNA"/>
</dbReference>
<feature type="compositionally biased region" description="Basic and acidic residues" evidence="5">
    <location>
        <begin position="65"/>
        <end position="76"/>
    </location>
</feature>
<evidence type="ECO:0000256" key="6">
    <source>
        <dbReference type="SAM" id="Phobius"/>
    </source>
</evidence>
<evidence type="ECO:0000259" key="7">
    <source>
        <dbReference type="PROSITE" id="PS50850"/>
    </source>
</evidence>
<dbReference type="Pfam" id="PF07690">
    <property type="entry name" value="MFS_1"/>
    <property type="match status" value="1"/>
</dbReference>
<accession>A0A165DX74</accession>
<evidence type="ECO:0000256" key="1">
    <source>
        <dbReference type="ARBA" id="ARBA00004141"/>
    </source>
</evidence>
<reference evidence="8 9" key="1">
    <citation type="journal article" date="2016" name="Mol. Biol. Evol.">
        <title>Comparative Genomics of Early-Diverging Mushroom-Forming Fungi Provides Insights into the Origins of Lignocellulose Decay Capabilities.</title>
        <authorList>
            <person name="Nagy L.G."/>
            <person name="Riley R."/>
            <person name="Tritt A."/>
            <person name="Adam C."/>
            <person name="Daum C."/>
            <person name="Floudas D."/>
            <person name="Sun H."/>
            <person name="Yadav J.S."/>
            <person name="Pangilinan J."/>
            <person name="Larsson K.H."/>
            <person name="Matsuura K."/>
            <person name="Barry K."/>
            <person name="Labutti K."/>
            <person name="Kuo R."/>
            <person name="Ohm R.A."/>
            <person name="Bhattacharya S.S."/>
            <person name="Shirouzu T."/>
            <person name="Yoshinaga Y."/>
            <person name="Martin F.M."/>
            <person name="Grigoriev I.V."/>
            <person name="Hibbett D.S."/>
        </authorList>
    </citation>
    <scope>NUCLEOTIDE SEQUENCE [LARGE SCALE GENOMIC DNA]</scope>
    <source>
        <strain evidence="8 9">HHB12733</strain>
    </source>
</reference>
<feature type="transmembrane region" description="Helical" evidence="6">
    <location>
        <begin position="380"/>
        <end position="399"/>
    </location>
</feature>
<dbReference type="InParanoid" id="A0A165DX74"/>
<dbReference type="STRING" id="1353952.A0A165DX74"/>
<feature type="transmembrane region" description="Helical" evidence="6">
    <location>
        <begin position="536"/>
        <end position="554"/>
    </location>
</feature>
<feature type="transmembrane region" description="Helical" evidence="6">
    <location>
        <begin position="303"/>
        <end position="324"/>
    </location>
</feature>
<dbReference type="InterPro" id="IPR011701">
    <property type="entry name" value="MFS"/>
</dbReference>
<dbReference type="OrthoDB" id="3357846at2759"/>
<dbReference type="Proteomes" id="UP000076842">
    <property type="component" value="Unassembled WGS sequence"/>
</dbReference>
<feature type="transmembrane region" description="Helical" evidence="6">
    <location>
        <begin position="463"/>
        <end position="482"/>
    </location>
</feature>
<feature type="transmembrane region" description="Helical" evidence="6">
    <location>
        <begin position="272"/>
        <end position="291"/>
    </location>
</feature>
<gene>
    <name evidence="8" type="ORF">CALCODRAFT_551443</name>
</gene>